<name>A0ABM1S9U9_LIMPO</name>
<organism evidence="11 14">
    <name type="scientific">Limulus polyphemus</name>
    <name type="common">Atlantic horseshoe crab</name>
    <dbReference type="NCBI Taxonomy" id="6850"/>
    <lineage>
        <taxon>Eukaryota</taxon>
        <taxon>Metazoa</taxon>
        <taxon>Ecdysozoa</taxon>
        <taxon>Arthropoda</taxon>
        <taxon>Chelicerata</taxon>
        <taxon>Merostomata</taxon>
        <taxon>Xiphosura</taxon>
        <taxon>Limulidae</taxon>
        <taxon>Limulus</taxon>
    </lineage>
</organism>
<evidence type="ECO:0000256" key="9">
    <source>
        <dbReference type="ARBA" id="ARBA00023136"/>
    </source>
</evidence>
<dbReference type="EC" id="2.4.1.-" evidence="10"/>
<keyword evidence="8 10" id="KW-0333">Golgi apparatus</keyword>
<dbReference type="RefSeq" id="XP_022240410.1">
    <property type="nucleotide sequence ID" value="XM_022384702.1"/>
</dbReference>
<dbReference type="GeneID" id="106458401"/>
<evidence type="ECO:0000256" key="7">
    <source>
        <dbReference type="ARBA" id="ARBA00022989"/>
    </source>
</evidence>
<keyword evidence="11" id="KW-1185">Reference proteome</keyword>
<comment type="subcellular location">
    <subcellularLocation>
        <location evidence="1 10">Golgi apparatus membrane</location>
        <topology evidence="1 10">Single-pass type II membrane protein</topology>
    </subcellularLocation>
</comment>
<evidence type="ECO:0000256" key="4">
    <source>
        <dbReference type="ARBA" id="ARBA00022679"/>
    </source>
</evidence>
<evidence type="ECO:0000313" key="13">
    <source>
        <dbReference type="RefSeq" id="XP_022240398.1"/>
    </source>
</evidence>
<sequence>MKMLRNGFLWALCFLAIWGIALLGLFHQPAVHPPSDMAWMWAQKDLRKLVIPNNKTLLLSPSAGCNDVEGRKPFLVIIVCSAIPNFVARHTIRNTWGQFVKINNNVKMYFMIGKTDDVNLTSRVLKESELYSDIIQEDFVDSYNNLTIKSVMLLKWVNNTCLDASYIMKTDDDMFVNIFNLINYLKKKGHTKLLLGCLISGAVPVRDKHSKWYIPDSFFTANVYPDYLSGTGYVFSTDIVPSLYQTALDMPFFYLEDVFITGICASKLKLSRENHDGFKFYKRKNNPCIFRKIITSHKMSVKDLRSMWSSIQNKTYKC</sequence>
<dbReference type="InterPro" id="IPR002659">
    <property type="entry name" value="Glyco_trans_31"/>
</dbReference>
<dbReference type="PANTHER" id="PTHR11214">
    <property type="entry name" value="BETA-1,3-N-ACETYLGLUCOSAMINYLTRANSFERASE"/>
    <property type="match status" value="1"/>
</dbReference>
<keyword evidence="5" id="KW-0812">Transmembrane</keyword>
<evidence type="ECO:0000256" key="5">
    <source>
        <dbReference type="ARBA" id="ARBA00022692"/>
    </source>
</evidence>
<evidence type="ECO:0000256" key="6">
    <source>
        <dbReference type="ARBA" id="ARBA00022968"/>
    </source>
</evidence>
<evidence type="ECO:0000313" key="12">
    <source>
        <dbReference type="RefSeq" id="XP_022240390.1"/>
    </source>
</evidence>
<evidence type="ECO:0000256" key="2">
    <source>
        <dbReference type="ARBA" id="ARBA00008661"/>
    </source>
</evidence>
<evidence type="ECO:0000313" key="11">
    <source>
        <dbReference type="Proteomes" id="UP000694941"/>
    </source>
</evidence>
<proteinExistence type="inferred from homology"/>
<keyword evidence="9" id="KW-0472">Membrane</keyword>
<dbReference type="RefSeq" id="XP_022240390.1">
    <property type="nucleotide sequence ID" value="XM_022384682.1"/>
</dbReference>
<evidence type="ECO:0000313" key="15">
    <source>
        <dbReference type="RefSeq" id="XP_022240410.1"/>
    </source>
</evidence>
<evidence type="ECO:0000313" key="14">
    <source>
        <dbReference type="RefSeq" id="XP_022240404.1"/>
    </source>
</evidence>
<dbReference type="Proteomes" id="UP000694941">
    <property type="component" value="Unplaced"/>
</dbReference>
<dbReference type="RefSeq" id="XP_022240398.1">
    <property type="nucleotide sequence ID" value="XM_022384690.1"/>
</dbReference>
<dbReference type="Pfam" id="PF01762">
    <property type="entry name" value="Galactosyl_T"/>
    <property type="match status" value="1"/>
</dbReference>
<evidence type="ECO:0000256" key="3">
    <source>
        <dbReference type="ARBA" id="ARBA00022676"/>
    </source>
</evidence>
<evidence type="ECO:0000256" key="1">
    <source>
        <dbReference type="ARBA" id="ARBA00004323"/>
    </source>
</evidence>
<accession>A0ABM1S9U9</accession>
<reference evidence="12 13" key="1">
    <citation type="submission" date="2025-05" db="UniProtKB">
        <authorList>
            <consortium name="RefSeq"/>
        </authorList>
    </citation>
    <scope>IDENTIFICATION</scope>
    <source>
        <tissue evidence="12 13">Muscle</tissue>
    </source>
</reference>
<dbReference type="Gene3D" id="3.90.550.50">
    <property type="match status" value="1"/>
</dbReference>
<keyword evidence="6" id="KW-0735">Signal-anchor</keyword>
<evidence type="ECO:0000256" key="10">
    <source>
        <dbReference type="RuleBase" id="RU363063"/>
    </source>
</evidence>
<protein>
    <recommendedName>
        <fullName evidence="10">Hexosyltransferase</fullName>
        <ecNumber evidence="10">2.4.1.-</ecNumber>
    </recommendedName>
</protein>
<keyword evidence="4" id="KW-0808">Transferase</keyword>
<gene>
    <name evidence="12 13 14 15" type="primary">LOC106458401</name>
</gene>
<comment type="similarity">
    <text evidence="2 10">Belongs to the glycosyltransferase 31 family.</text>
</comment>
<keyword evidence="7" id="KW-1133">Transmembrane helix</keyword>
<evidence type="ECO:0000256" key="8">
    <source>
        <dbReference type="ARBA" id="ARBA00023034"/>
    </source>
</evidence>
<keyword evidence="3 10" id="KW-0328">Glycosyltransferase</keyword>
<dbReference type="PANTHER" id="PTHR11214:SF314">
    <property type="entry name" value="HEXOSYLTRANSFERASE"/>
    <property type="match status" value="1"/>
</dbReference>
<dbReference type="RefSeq" id="XP_022240404.1">
    <property type="nucleotide sequence ID" value="XM_022384696.1"/>
</dbReference>